<proteinExistence type="predicted"/>
<evidence type="ECO:0000313" key="1">
    <source>
        <dbReference type="EMBL" id="MBV7257105.1"/>
    </source>
</evidence>
<dbReference type="Pfam" id="PF13692">
    <property type="entry name" value="Glyco_trans_1_4"/>
    <property type="match status" value="1"/>
</dbReference>
<dbReference type="PANTHER" id="PTHR12526:SF600">
    <property type="entry name" value="GLYCOSYL TRANSFERASE GROUP 1"/>
    <property type="match status" value="1"/>
</dbReference>
<evidence type="ECO:0000313" key="2">
    <source>
        <dbReference type="Proteomes" id="UP000722336"/>
    </source>
</evidence>
<sequence>MAKPELLFLSHRIPYPPNKGDKIRSWNVLKHLTERFDVHLGAFVDDPADREHEAFLRTVCKDVCLLDMDKAARIPRLIKGFNSDRPLSIAMWEDRRMHDFTRGLFDRGGVEHVFVFSGQMAPYVLKHTSRRRMIMMDFVDIDSDKFRQYAAQSNWLKKIVYAREAKLLEQFEKQVARVVDASLFVSEAEADLFKSYAGSYAHTVYALNNGVDLDYFSADADFAPMRLEGAPSFVLTGAMDYKPNVDAATWMVKDILPRVRKTFADASFTIVGSSPNAEVLALDKKRGVTVTGRVADVRPYVAAADIAVAPIRIARGVQNKVLEAMAMARPVVATNHAFSGIHAEPGRDLQIADSADDFAAALVALMQDPERRKTLGMAARARMDAAYSWPSQMRRLDQIIDRHDANLRSATT</sequence>
<accession>A0ABS6SFB8</accession>
<dbReference type="EMBL" id="JAGSPA010000003">
    <property type="protein sequence ID" value="MBV7257105.1"/>
    <property type="molecule type" value="Genomic_DNA"/>
</dbReference>
<dbReference type="Proteomes" id="UP000722336">
    <property type="component" value="Unassembled WGS sequence"/>
</dbReference>
<dbReference type="InterPro" id="IPR017521">
    <property type="entry name" value="Sugar_tfrase_PEP-CTERM_Stp1"/>
</dbReference>
<dbReference type="CDD" id="cd03801">
    <property type="entry name" value="GT4_PimA-like"/>
    <property type="match status" value="1"/>
</dbReference>
<dbReference type="RefSeq" id="WP_218445935.1">
    <property type="nucleotide sequence ID" value="NZ_JAGSPA010000003.1"/>
</dbReference>
<reference evidence="1 2" key="1">
    <citation type="submission" date="2021-04" db="EMBL/GenBank/DDBJ databases">
        <authorList>
            <person name="Pira H."/>
            <person name="Risdian C."/>
            <person name="Wink J."/>
        </authorList>
    </citation>
    <scope>NUCLEOTIDE SEQUENCE [LARGE SCALE GENOMIC DNA]</scope>
    <source>
        <strain evidence="1 2">WHA3</strain>
    </source>
</reference>
<gene>
    <name evidence="1" type="ORF">KCG44_09960</name>
</gene>
<protein>
    <submittedName>
        <fullName evidence="1">TIGR03087 family PEP-CTERM/XrtA system glycosyltransferase</fullName>
    </submittedName>
</protein>
<dbReference type="NCBIfam" id="TIGR03087">
    <property type="entry name" value="stp1"/>
    <property type="match status" value="1"/>
</dbReference>
<comment type="caution">
    <text evidence="1">The sequence shown here is derived from an EMBL/GenBank/DDBJ whole genome shotgun (WGS) entry which is preliminary data.</text>
</comment>
<name>A0ABS6SFB8_9SPHN</name>
<keyword evidence="2" id="KW-1185">Reference proteome</keyword>
<organism evidence="1 2">
    <name type="scientific">Pacificimonas pallii</name>
    <dbReference type="NCBI Taxonomy" id="2827236"/>
    <lineage>
        <taxon>Bacteria</taxon>
        <taxon>Pseudomonadati</taxon>
        <taxon>Pseudomonadota</taxon>
        <taxon>Alphaproteobacteria</taxon>
        <taxon>Sphingomonadales</taxon>
        <taxon>Sphingosinicellaceae</taxon>
        <taxon>Pacificimonas</taxon>
    </lineage>
</organism>
<dbReference type="PANTHER" id="PTHR12526">
    <property type="entry name" value="GLYCOSYLTRANSFERASE"/>
    <property type="match status" value="1"/>
</dbReference>